<feature type="transmembrane region" description="Helical" evidence="1">
    <location>
        <begin position="106"/>
        <end position="129"/>
    </location>
</feature>
<organism evidence="2 3">
    <name type="scientific">Tessaracoccus lubricantis</name>
    <dbReference type="NCBI Taxonomy" id="545543"/>
    <lineage>
        <taxon>Bacteria</taxon>
        <taxon>Bacillati</taxon>
        <taxon>Actinomycetota</taxon>
        <taxon>Actinomycetes</taxon>
        <taxon>Propionibacteriales</taxon>
        <taxon>Propionibacteriaceae</taxon>
        <taxon>Tessaracoccus</taxon>
    </lineage>
</organism>
<proteinExistence type="predicted"/>
<evidence type="ECO:0000313" key="2">
    <source>
        <dbReference type="EMBL" id="GAA4897926.1"/>
    </source>
</evidence>
<feature type="transmembrane region" description="Helical" evidence="1">
    <location>
        <begin position="75"/>
        <end position="94"/>
    </location>
</feature>
<dbReference type="Proteomes" id="UP001501521">
    <property type="component" value="Unassembled WGS sequence"/>
</dbReference>
<comment type="caution">
    <text evidence="2">The sequence shown here is derived from an EMBL/GenBank/DDBJ whole genome shotgun (WGS) entry which is preliminary data.</text>
</comment>
<keyword evidence="1" id="KW-1133">Transmembrane helix</keyword>
<accession>A0ABP9FBV2</accession>
<dbReference type="RefSeq" id="WP_345581252.1">
    <property type="nucleotide sequence ID" value="NZ_BAABLV010000020.1"/>
</dbReference>
<sequence length="148" mass="15903">MLNRLFLSAGTWTALGLASGLYWREMTKINEFTGDTMLSGAHTHALALGTLVFLAVLALAKVFPIAEKSAKLFTILYNTGLAFTFGSMVVKGTLQVLELDIATSAMWPGFAGLGHMLLTGTWVYFFLILRKALKVDAAQARDAATVGA</sequence>
<evidence type="ECO:0000313" key="3">
    <source>
        <dbReference type="Proteomes" id="UP001501521"/>
    </source>
</evidence>
<evidence type="ECO:0000256" key="1">
    <source>
        <dbReference type="SAM" id="Phobius"/>
    </source>
</evidence>
<gene>
    <name evidence="2" type="ORF">GCM10025789_14860</name>
</gene>
<protein>
    <submittedName>
        <fullName evidence="2">DUF2871 domain-containing protein</fullName>
    </submittedName>
</protein>
<keyword evidence="1" id="KW-0812">Transmembrane</keyword>
<keyword evidence="1" id="KW-0472">Membrane</keyword>
<dbReference type="Pfam" id="PF11070">
    <property type="entry name" value="DUF2871"/>
    <property type="match status" value="1"/>
</dbReference>
<keyword evidence="3" id="KW-1185">Reference proteome</keyword>
<dbReference type="SUPFAM" id="SSF81442">
    <property type="entry name" value="Cytochrome c oxidase subunit I-like"/>
    <property type="match status" value="1"/>
</dbReference>
<dbReference type="Gene3D" id="1.20.210.10">
    <property type="entry name" value="Cytochrome c oxidase-like, subunit I domain"/>
    <property type="match status" value="1"/>
</dbReference>
<dbReference type="InterPro" id="IPR021299">
    <property type="entry name" value="DUF2871"/>
</dbReference>
<name>A0ABP9FBV2_9ACTN</name>
<dbReference type="InterPro" id="IPR036927">
    <property type="entry name" value="Cyt_c_oxase-like_su1_sf"/>
</dbReference>
<feature type="transmembrane region" description="Helical" evidence="1">
    <location>
        <begin position="44"/>
        <end position="63"/>
    </location>
</feature>
<dbReference type="EMBL" id="BAABLV010000020">
    <property type="protein sequence ID" value="GAA4897926.1"/>
    <property type="molecule type" value="Genomic_DNA"/>
</dbReference>
<reference evidence="3" key="1">
    <citation type="journal article" date="2019" name="Int. J. Syst. Evol. Microbiol.">
        <title>The Global Catalogue of Microorganisms (GCM) 10K type strain sequencing project: providing services to taxonomists for standard genome sequencing and annotation.</title>
        <authorList>
            <consortium name="The Broad Institute Genomics Platform"/>
            <consortium name="The Broad Institute Genome Sequencing Center for Infectious Disease"/>
            <person name="Wu L."/>
            <person name="Ma J."/>
        </authorList>
    </citation>
    <scope>NUCLEOTIDE SEQUENCE [LARGE SCALE GENOMIC DNA]</scope>
    <source>
        <strain evidence="3">JCM 19125</strain>
    </source>
</reference>